<dbReference type="OrthoDB" id="9806005at2"/>
<protein>
    <recommendedName>
        <fullName evidence="3">N-acetyltransferase</fullName>
    </recommendedName>
</protein>
<dbReference type="EMBL" id="CP029145">
    <property type="protein sequence ID" value="AWM33937.1"/>
    <property type="molecule type" value="Genomic_DNA"/>
</dbReference>
<dbReference type="RefSeq" id="WP_109656989.1">
    <property type="nucleotide sequence ID" value="NZ_CP029145.1"/>
</dbReference>
<sequence>MSYTLHEVDSLARHRQFLAVPQRLHGHHPQYIGPLDNEIEVVFDPRKNPNLATGEAIRWVLLDAEGIAVGRVAAFLNREAVDVKNPDLPTGGLGFFEAPNDPVAARHLFDTGRAWLAARGMQAMDGPINFGERDRFWGALIDGFEWEPNYGMFWHPPYYQQLFEDYGFQVYFRQYTCARPVLTELHPSFAQRLAKFEADPRYRFDYGRKANPEKLAQDFHHVYNLAWGRHAGVKPMNLDQARALVREMKPVLDERLLAFAYCDDEPVAFFLSLPELNQIFKHVGRRLDLLGKVRFLWQQWRYGRRRDKKMLGIIYGVVPAHQGTGLDSALILDAQKRFISGGYTDIEMNWIGDFNPRMLVTTRSIGAKVRKTHATYRFLFDRDRPFERSPIIR</sequence>
<dbReference type="Gene3D" id="3.40.630.30">
    <property type="match status" value="1"/>
</dbReference>
<evidence type="ECO:0000313" key="1">
    <source>
        <dbReference type="EMBL" id="AWM33937.1"/>
    </source>
</evidence>
<proteinExistence type="predicted"/>
<organism evidence="1 2">
    <name type="scientific">Hymenobacter nivis</name>
    <dbReference type="NCBI Taxonomy" id="1850093"/>
    <lineage>
        <taxon>Bacteria</taxon>
        <taxon>Pseudomonadati</taxon>
        <taxon>Bacteroidota</taxon>
        <taxon>Cytophagia</taxon>
        <taxon>Cytophagales</taxon>
        <taxon>Hymenobacteraceae</taxon>
        <taxon>Hymenobacter</taxon>
    </lineage>
</organism>
<dbReference type="AlphaFoldDB" id="A0A2Z3GQF4"/>
<keyword evidence="2" id="KW-1185">Reference proteome</keyword>
<accession>A0A2Z3GQF4</accession>
<dbReference type="InterPro" id="IPR016181">
    <property type="entry name" value="Acyl_CoA_acyltransferase"/>
</dbReference>
<dbReference type="KEGG" id="hnv:DDQ68_14765"/>
<dbReference type="InterPro" id="IPR039968">
    <property type="entry name" value="BcerS-like"/>
</dbReference>
<name>A0A2Z3GQF4_9BACT</name>
<dbReference type="PANTHER" id="PTHR41368:SF1">
    <property type="entry name" value="PROTEIN YGHO"/>
    <property type="match status" value="1"/>
</dbReference>
<dbReference type="SUPFAM" id="SSF55729">
    <property type="entry name" value="Acyl-CoA N-acyltransferases (Nat)"/>
    <property type="match status" value="1"/>
</dbReference>
<reference evidence="2" key="1">
    <citation type="submission" date="2018-04" db="EMBL/GenBank/DDBJ databases">
        <title>Complete genome of Antarctic heterotrophic bacterium Hymenobacter nivis.</title>
        <authorList>
            <person name="Terashima M."/>
        </authorList>
    </citation>
    <scope>NUCLEOTIDE SEQUENCE [LARGE SCALE GENOMIC DNA]</scope>
    <source>
        <strain evidence="2">NBRC 111535</strain>
    </source>
</reference>
<gene>
    <name evidence="1" type="ORF">DDQ68_14765</name>
</gene>
<evidence type="ECO:0008006" key="3">
    <source>
        <dbReference type="Google" id="ProtNLM"/>
    </source>
</evidence>
<evidence type="ECO:0000313" key="2">
    <source>
        <dbReference type="Proteomes" id="UP000245999"/>
    </source>
</evidence>
<dbReference type="PANTHER" id="PTHR41368">
    <property type="entry name" value="PROTEIN YGHO"/>
    <property type="match status" value="1"/>
</dbReference>
<dbReference type="Proteomes" id="UP000245999">
    <property type="component" value="Chromosome"/>
</dbReference>